<dbReference type="Proteomes" id="UP000297839">
    <property type="component" value="Unassembled WGS sequence"/>
</dbReference>
<dbReference type="Gene3D" id="3.40.50.11380">
    <property type="match status" value="1"/>
</dbReference>
<dbReference type="InterPro" id="IPR051939">
    <property type="entry name" value="Glycosyltr_41/O-GlcNAc_trsf"/>
</dbReference>
<keyword evidence="4" id="KW-0677">Repeat</keyword>
<accession>A0A4Z0BRM9</accession>
<dbReference type="PANTHER" id="PTHR44835">
    <property type="entry name" value="UDP-N-ACETYLGLUCOSAMINE--PEPTIDE N-ACETYLGLUCOSAMINYLTRANSFERASE SPINDLY-RELATED"/>
    <property type="match status" value="1"/>
</dbReference>
<keyword evidence="2" id="KW-0328">Glycosyltransferase</keyword>
<dbReference type="SUPFAM" id="SSF48452">
    <property type="entry name" value="TPR-like"/>
    <property type="match status" value="2"/>
</dbReference>
<dbReference type="InterPro" id="IPR029489">
    <property type="entry name" value="OGT/SEC/SPY_C"/>
</dbReference>
<name>A0A4Z0BRM9_9BURK</name>
<evidence type="ECO:0000256" key="3">
    <source>
        <dbReference type="ARBA" id="ARBA00022679"/>
    </source>
</evidence>
<protein>
    <recommendedName>
        <fullName evidence="7">O-GlcNAc transferase C-terminal domain-containing protein</fullName>
    </recommendedName>
</protein>
<dbReference type="GO" id="GO:0016757">
    <property type="term" value="F:glycosyltransferase activity"/>
    <property type="evidence" value="ECO:0007669"/>
    <property type="project" value="UniProtKB-KW"/>
</dbReference>
<evidence type="ECO:0000259" key="7">
    <source>
        <dbReference type="Pfam" id="PF13844"/>
    </source>
</evidence>
<keyword evidence="9" id="KW-1185">Reference proteome</keyword>
<dbReference type="Pfam" id="PF13844">
    <property type="entry name" value="Glyco_transf_41"/>
    <property type="match status" value="2"/>
</dbReference>
<comment type="caution">
    <text evidence="8">The sequence shown here is derived from an EMBL/GenBank/DDBJ whole genome shotgun (WGS) entry which is preliminary data.</text>
</comment>
<feature type="domain" description="O-GlcNAc transferase C-terminal" evidence="7">
    <location>
        <begin position="394"/>
        <end position="567"/>
    </location>
</feature>
<feature type="domain" description="O-GlcNAc transferase C-terminal" evidence="7">
    <location>
        <begin position="221"/>
        <end position="371"/>
    </location>
</feature>
<evidence type="ECO:0000256" key="5">
    <source>
        <dbReference type="ARBA" id="ARBA00022803"/>
    </source>
</evidence>
<dbReference type="AlphaFoldDB" id="A0A4Z0BRM9"/>
<keyword evidence="5" id="KW-0802">TPR repeat</keyword>
<evidence type="ECO:0000256" key="6">
    <source>
        <dbReference type="SAM" id="MobiDB-lite"/>
    </source>
</evidence>
<organism evidence="8 9">
    <name type="scientific">Ramlibacter humi</name>
    <dbReference type="NCBI Taxonomy" id="2530451"/>
    <lineage>
        <taxon>Bacteria</taxon>
        <taxon>Pseudomonadati</taxon>
        <taxon>Pseudomonadota</taxon>
        <taxon>Betaproteobacteria</taxon>
        <taxon>Burkholderiales</taxon>
        <taxon>Comamonadaceae</taxon>
        <taxon>Ramlibacter</taxon>
    </lineage>
</organism>
<dbReference type="Gene3D" id="3.40.50.2000">
    <property type="entry name" value="Glycogen Phosphorylase B"/>
    <property type="match status" value="1"/>
</dbReference>
<dbReference type="RefSeq" id="WP_135250076.1">
    <property type="nucleotide sequence ID" value="NZ_SMLK01000003.1"/>
</dbReference>
<evidence type="ECO:0000313" key="8">
    <source>
        <dbReference type="EMBL" id="TFZ01977.1"/>
    </source>
</evidence>
<dbReference type="OrthoDB" id="101857at2"/>
<dbReference type="EMBL" id="SMLK01000003">
    <property type="protein sequence ID" value="TFZ01977.1"/>
    <property type="molecule type" value="Genomic_DNA"/>
</dbReference>
<evidence type="ECO:0000256" key="1">
    <source>
        <dbReference type="ARBA" id="ARBA00004922"/>
    </source>
</evidence>
<sequence>MLLRYFNRLLSPKTAAADKAPQEWFDEAAELRGKGDVRGSLKVLRRILDVEPANVGALNDYAACLSDIGDVQAANDTFELAYALDDTFLPAMANHARVLVDNKRGAEAMPYLVRAKVSAPDMLHVDSVYAALCMANGDVDRALSHQLRAWCANFDSLRHANAYLFWSCYADLPEERLAAEHRFWASTVAPTPDSASAAEPREQGADETAPQPALFAEDGTLRRRMRIGYLSPDLRSHSVRFFFGPLLNGHDRSAVETFVYHDFPGKDVQTTKLEGMSEHFHDVHSLSDAELRNLIRSHGLDVLVELAGHTSHNRMSLLQDRLADLQVTGIGYPPTTGLQSVDFKLLDSHVLTDQPERFYAEAPLALPTSFWCFDPLEEVPEPVPPPCERNGYVTFGSVGNIAKITNRMLQSWSEILDEVKGSRLLIRSITFTDPMSENAMRERLRNAGLPMDRVDLRKPESGAALYESYGEIDVMLDTFPFNGGTTTCICTYMGVPVVSLEGESLLSRMGRSVLANLGAADFVVQDEHSYVRRAIDLARDLPCQRRFRAGARARYAGTALGNGRLFAAEFEQACESALRARPADDPPAWRSEIPVLPAREITRRAYWAAQRGQLKGAARILDHCLREYPNDGPAHLLRMQLMVWDRRYDEALAYLRRETPAMAPADRFSAALAAARVHVLLGRHAQAREELDAVDASWATDPFDRMQERLFRCALADDEHAAASLPSTQAPGPQRRFTVVVPCDEPARFDAVERQVREACAGASGWRLDIQRCAQHDRVRAYQDALGAPDADIVLLLQKNASPLGPGLPGRVARALEGADLVSFAGARRWVRMDWRLDDFAQKAGGVVQPSTERQGVWELHLAGPGRTAQADGMALLEGALLACRAQAVRDVEFDEELHGAATLLEEAWTHEVYQRGGRLRVHRALGVLVDPAIELDAGNRTEARVRWATLMGFDPFAAQTDDATALSIPMPSAEQALAVARRYLDGDD</sequence>
<comment type="pathway">
    <text evidence="1">Protein modification; protein glycosylation.</text>
</comment>
<evidence type="ECO:0000256" key="4">
    <source>
        <dbReference type="ARBA" id="ARBA00022737"/>
    </source>
</evidence>
<proteinExistence type="predicted"/>
<feature type="region of interest" description="Disordered" evidence="6">
    <location>
        <begin position="190"/>
        <end position="215"/>
    </location>
</feature>
<evidence type="ECO:0000256" key="2">
    <source>
        <dbReference type="ARBA" id="ARBA00022676"/>
    </source>
</evidence>
<dbReference type="Gene3D" id="1.25.40.10">
    <property type="entry name" value="Tetratricopeptide repeat domain"/>
    <property type="match status" value="2"/>
</dbReference>
<gene>
    <name evidence="8" type="ORF">EZ216_12405</name>
</gene>
<reference evidence="8 9" key="1">
    <citation type="submission" date="2019-03" db="EMBL/GenBank/DDBJ databases">
        <title>Ramlibacter sp. 18x22-1, whole genome shotgun sequence.</title>
        <authorList>
            <person name="Zhang X."/>
            <person name="Feng G."/>
            <person name="Zhu H."/>
        </authorList>
    </citation>
    <scope>NUCLEOTIDE SEQUENCE [LARGE SCALE GENOMIC DNA]</scope>
    <source>
        <strain evidence="8 9">18x22-1</strain>
    </source>
</reference>
<keyword evidence="3" id="KW-0808">Transferase</keyword>
<dbReference type="InterPro" id="IPR011990">
    <property type="entry name" value="TPR-like_helical_dom_sf"/>
</dbReference>
<dbReference type="PANTHER" id="PTHR44835:SF1">
    <property type="entry name" value="PROTEIN O-GLCNAC TRANSFERASE"/>
    <property type="match status" value="1"/>
</dbReference>
<evidence type="ECO:0000313" key="9">
    <source>
        <dbReference type="Proteomes" id="UP000297839"/>
    </source>
</evidence>